<reference evidence="3" key="1">
    <citation type="journal article" date="2016" name="Nat. Commun.">
        <title>The Gonium pectorale genome demonstrates co-option of cell cycle regulation during the evolution of multicellularity.</title>
        <authorList>
            <person name="Hanschen E.R."/>
            <person name="Marriage T.N."/>
            <person name="Ferris P.J."/>
            <person name="Hamaji T."/>
            <person name="Toyoda A."/>
            <person name="Fujiyama A."/>
            <person name="Neme R."/>
            <person name="Noguchi H."/>
            <person name="Minakuchi Y."/>
            <person name="Suzuki M."/>
            <person name="Kawai-Toyooka H."/>
            <person name="Smith D.R."/>
            <person name="Sparks H."/>
            <person name="Anderson J."/>
            <person name="Bakaric R."/>
            <person name="Luria V."/>
            <person name="Karger A."/>
            <person name="Kirschner M.W."/>
            <person name="Durand P.M."/>
            <person name="Michod R.E."/>
            <person name="Nozaki H."/>
            <person name="Olson B.J."/>
        </authorList>
    </citation>
    <scope>NUCLEOTIDE SEQUENCE [LARGE SCALE GENOMIC DNA]</scope>
    <source>
        <strain evidence="3">NIES-2863</strain>
    </source>
</reference>
<feature type="compositionally biased region" description="Gly residues" evidence="1">
    <location>
        <begin position="480"/>
        <end position="494"/>
    </location>
</feature>
<evidence type="ECO:0000313" key="2">
    <source>
        <dbReference type="EMBL" id="KXZ49480.1"/>
    </source>
</evidence>
<dbReference type="GO" id="GO:0036064">
    <property type="term" value="C:ciliary basal body"/>
    <property type="evidence" value="ECO:0007669"/>
    <property type="project" value="InterPro"/>
</dbReference>
<dbReference type="InterPro" id="IPR030791">
    <property type="entry name" value="Rotatin"/>
</dbReference>
<dbReference type="GO" id="GO:0044782">
    <property type="term" value="P:cilium organization"/>
    <property type="evidence" value="ECO:0007669"/>
    <property type="project" value="InterPro"/>
</dbReference>
<keyword evidence="3" id="KW-1185">Reference proteome</keyword>
<dbReference type="InterPro" id="IPR016024">
    <property type="entry name" value="ARM-type_fold"/>
</dbReference>
<dbReference type="EMBL" id="LSYV01000022">
    <property type="protein sequence ID" value="KXZ49480.1"/>
    <property type="molecule type" value="Genomic_DNA"/>
</dbReference>
<evidence type="ECO:0008006" key="4">
    <source>
        <dbReference type="Google" id="ProtNLM"/>
    </source>
</evidence>
<accession>A0A150GJ64</accession>
<sequence>MAALRAGFHRDLFRNCSKAVASLVAQQQKQAPEAGTAAAGQERGPVPFASPNAQPARGRDQRGAAERRLVTEKVVAALSLLKHLALGSAPAKQLLVRDGVVALLRSLWPVAAASSTSGPLFHELLGFLNNLLPDCAEARGRTAHEGASGEHDAACAPGTLLGSLMGALFGAGKLEAPTFNLAVGVLLQLSAPEDGVQQLLRGPFLAACVKALLDMANAAGGGAGAPGALRLGREPSRQAALLQVLANVAGWPEGQRALLRSASAAGLLELVMRLVDSNPRAPAAPQAQPHQQQPHQQQGALRNAALALLRNLCFAPEAKAHLLAHPGVLPALVAAAEAVSDNPEGAAYASSGLWALVHQGEKVKAALRRVPSAQQRLVAAWAACRFQEARAGAQPKAAQPHPYGQAAGDVDGMEHVGPAAARALHNGTRAIMYGMYPGMPGMGRYGPMGYGGGRVGGGNKGGGGYKPPKPKMPKPDWEDGGGGQDNGGGWDPYGGMGMGGFDMGGF</sequence>
<protein>
    <recommendedName>
        <fullName evidence="4">Armadillo repeat-containing domain-containing protein</fullName>
    </recommendedName>
</protein>
<dbReference type="Gene3D" id="1.25.10.10">
    <property type="entry name" value="Leucine-rich Repeat Variant"/>
    <property type="match status" value="1"/>
</dbReference>
<proteinExistence type="predicted"/>
<evidence type="ECO:0000313" key="3">
    <source>
        <dbReference type="Proteomes" id="UP000075714"/>
    </source>
</evidence>
<feature type="compositionally biased region" description="Low complexity" evidence="1">
    <location>
        <begin position="281"/>
        <end position="299"/>
    </location>
</feature>
<name>A0A150GJ64_GONPE</name>
<dbReference type="SUPFAM" id="SSF48371">
    <property type="entry name" value="ARM repeat"/>
    <property type="match status" value="1"/>
</dbReference>
<feature type="region of interest" description="Disordered" evidence="1">
    <location>
        <begin position="459"/>
        <end position="494"/>
    </location>
</feature>
<dbReference type="InterPro" id="IPR011989">
    <property type="entry name" value="ARM-like"/>
</dbReference>
<dbReference type="OrthoDB" id="552917at2759"/>
<dbReference type="AlphaFoldDB" id="A0A150GJ64"/>
<organism evidence="2 3">
    <name type="scientific">Gonium pectorale</name>
    <name type="common">Green alga</name>
    <dbReference type="NCBI Taxonomy" id="33097"/>
    <lineage>
        <taxon>Eukaryota</taxon>
        <taxon>Viridiplantae</taxon>
        <taxon>Chlorophyta</taxon>
        <taxon>core chlorophytes</taxon>
        <taxon>Chlorophyceae</taxon>
        <taxon>CS clade</taxon>
        <taxon>Chlamydomonadales</taxon>
        <taxon>Volvocaceae</taxon>
        <taxon>Gonium</taxon>
    </lineage>
</organism>
<gene>
    <name evidence="2" type="ORF">GPECTOR_21g706</name>
</gene>
<dbReference type="PANTHER" id="PTHR31691">
    <property type="entry name" value="ROTATIN"/>
    <property type="match status" value="1"/>
</dbReference>
<comment type="caution">
    <text evidence="2">The sequence shown here is derived from an EMBL/GenBank/DDBJ whole genome shotgun (WGS) entry which is preliminary data.</text>
</comment>
<feature type="region of interest" description="Disordered" evidence="1">
    <location>
        <begin position="31"/>
        <end position="64"/>
    </location>
</feature>
<evidence type="ECO:0000256" key="1">
    <source>
        <dbReference type="SAM" id="MobiDB-lite"/>
    </source>
</evidence>
<dbReference type="STRING" id="33097.A0A150GJ64"/>
<dbReference type="Proteomes" id="UP000075714">
    <property type="component" value="Unassembled WGS sequence"/>
</dbReference>
<dbReference type="PANTHER" id="PTHR31691:SF1">
    <property type="entry name" value="ROTATIN"/>
    <property type="match status" value="1"/>
</dbReference>
<feature type="region of interest" description="Disordered" evidence="1">
    <location>
        <begin position="280"/>
        <end position="299"/>
    </location>
</feature>